<dbReference type="GO" id="GO:0003676">
    <property type="term" value="F:nucleic acid binding"/>
    <property type="evidence" value="ECO:0007669"/>
    <property type="project" value="InterPro"/>
</dbReference>
<dbReference type="InterPro" id="IPR036397">
    <property type="entry name" value="RNaseH_sf"/>
</dbReference>
<keyword evidence="1" id="KW-0269">Exonuclease</keyword>
<protein>
    <submittedName>
        <fullName evidence="1">3'-5' exonuclease</fullName>
    </submittedName>
</protein>
<dbReference type="AlphaFoldDB" id="A0A847VE96"/>
<name>A0A847VE96_9BACT</name>
<accession>A0A847VE96</accession>
<gene>
    <name evidence="1" type="ORF">GX888_03705</name>
</gene>
<dbReference type="CDD" id="cd06127">
    <property type="entry name" value="DEDDh"/>
    <property type="match status" value="1"/>
</dbReference>
<reference evidence="1 2" key="1">
    <citation type="journal article" date="2020" name="Biotechnol. Biofuels">
        <title>New insights from the biogas microbiome by comprehensive genome-resolved metagenomics of nearly 1600 species originating from multiple anaerobic digesters.</title>
        <authorList>
            <person name="Campanaro S."/>
            <person name="Treu L."/>
            <person name="Rodriguez-R L.M."/>
            <person name="Kovalovszki A."/>
            <person name="Ziels R.M."/>
            <person name="Maus I."/>
            <person name="Zhu X."/>
            <person name="Kougias P.G."/>
            <person name="Basile A."/>
            <person name="Luo G."/>
            <person name="Schluter A."/>
            <person name="Konstantinidis K.T."/>
            <person name="Angelidaki I."/>
        </authorList>
    </citation>
    <scope>NUCLEOTIDE SEQUENCE [LARGE SCALE GENOMIC DNA]</scope>
    <source>
        <strain evidence="1">AS19jrsBPTG_9</strain>
    </source>
</reference>
<dbReference type="SUPFAM" id="SSF53098">
    <property type="entry name" value="Ribonuclease H-like"/>
    <property type="match status" value="1"/>
</dbReference>
<dbReference type="GO" id="GO:0004527">
    <property type="term" value="F:exonuclease activity"/>
    <property type="evidence" value="ECO:0007669"/>
    <property type="project" value="UniProtKB-KW"/>
</dbReference>
<feature type="non-terminal residue" evidence="1">
    <location>
        <position position="106"/>
    </location>
</feature>
<dbReference type="Proteomes" id="UP000564033">
    <property type="component" value="Unassembled WGS sequence"/>
</dbReference>
<keyword evidence="1" id="KW-0540">Nuclease</keyword>
<dbReference type="Gene3D" id="3.30.420.10">
    <property type="entry name" value="Ribonuclease H-like superfamily/Ribonuclease H"/>
    <property type="match status" value="1"/>
</dbReference>
<organism evidence="1 2">
    <name type="scientific">Candidatus Dojkabacteria bacterium</name>
    <dbReference type="NCBI Taxonomy" id="2099670"/>
    <lineage>
        <taxon>Bacteria</taxon>
        <taxon>Candidatus Dojkabacteria</taxon>
    </lineage>
</organism>
<evidence type="ECO:0000313" key="1">
    <source>
        <dbReference type="EMBL" id="NLZ24819.1"/>
    </source>
</evidence>
<sequence>MDEKKLLYLDTETTDIQAKDIVQLAFITDNPDIWLNLYFNPTQEISYSAMAIHSITPEEVADCPKFNDAVIPDEGKDVRFSGYNLVEYLTFLSKNYIWVAHNADFD</sequence>
<proteinExistence type="predicted"/>
<dbReference type="InterPro" id="IPR012337">
    <property type="entry name" value="RNaseH-like_sf"/>
</dbReference>
<evidence type="ECO:0000313" key="2">
    <source>
        <dbReference type="Proteomes" id="UP000564033"/>
    </source>
</evidence>
<comment type="caution">
    <text evidence="1">The sequence shown here is derived from an EMBL/GenBank/DDBJ whole genome shotgun (WGS) entry which is preliminary data.</text>
</comment>
<keyword evidence="1" id="KW-0378">Hydrolase</keyword>
<dbReference type="EMBL" id="JAAZIL010000094">
    <property type="protein sequence ID" value="NLZ24819.1"/>
    <property type="molecule type" value="Genomic_DNA"/>
</dbReference>